<dbReference type="SUPFAM" id="SSF54211">
    <property type="entry name" value="Ribosomal protein S5 domain 2-like"/>
    <property type="match status" value="1"/>
</dbReference>
<feature type="domain" description="RWD" evidence="8">
    <location>
        <begin position="364"/>
        <end position="467"/>
    </location>
</feature>
<dbReference type="Gene3D" id="3.10.110.10">
    <property type="entry name" value="Ubiquitin Conjugating Enzyme"/>
    <property type="match status" value="1"/>
</dbReference>
<feature type="compositionally biased region" description="Low complexity" evidence="7">
    <location>
        <begin position="312"/>
        <end position="327"/>
    </location>
</feature>
<organism evidence="9">
    <name type="scientific">Eutreptiella gymnastica</name>
    <dbReference type="NCBI Taxonomy" id="73025"/>
    <lineage>
        <taxon>Eukaryota</taxon>
        <taxon>Discoba</taxon>
        <taxon>Euglenozoa</taxon>
        <taxon>Euglenida</taxon>
        <taxon>Spirocuta</taxon>
        <taxon>Euglenophyceae</taxon>
        <taxon>Eutreptiales</taxon>
        <taxon>Eutreptiaceae</taxon>
        <taxon>Eutreptiella</taxon>
    </lineage>
</organism>
<dbReference type="PROSITE" id="PS00028">
    <property type="entry name" value="ZINC_FINGER_C2H2_1"/>
    <property type="match status" value="1"/>
</dbReference>
<dbReference type="Gene3D" id="3.30.230.30">
    <property type="entry name" value="Impact, N-terminal domain"/>
    <property type="match status" value="1"/>
</dbReference>
<feature type="region of interest" description="Disordered" evidence="7">
    <location>
        <begin position="215"/>
        <end position="255"/>
    </location>
</feature>
<comment type="similarity">
    <text evidence="2">Belongs to the IMPACT family.</text>
</comment>
<name>A0A7S4LDR0_9EUGL</name>
<dbReference type="InterPro" id="IPR001498">
    <property type="entry name" value="Impact_N"/>
</dbReference>
<feature type="compositionally biased region" description="Pro residues" evidence="7">
    <location>
        <begin position="284"/>
        <end position="311"/>
    </location>
</feature>
<gene>
    <name evidence="9" type="ORF">EGYM00163_LOCUS33949</name>
</gene>
<dbReference type="GO" id="GO:0006446">
    <property type="term" value="P:regulation of translational initiation"/>
    <property type="evidence" value="ECO:0007669"/>
    <property type="project" value="TreeGrafter"/>
</dbReference>
<dbReference type="PANTHER" id="PTHR16301">
    <property type="entry name" value="IMPACT-RELATED"/>
    <property type="match status" value="1"/>
</dbReference>
<dbReference type="PROSITE" id="PS50908">
    <property type="entry name" value="RWD"/>
    <property type="match status" value="1"/>
</dbReference>
<dbReference type="InterPro" id="IPR016135">
    <property type="entry name" value="UBQ-conjugating_enzyme/RWD"/>
</dbReference>
<dbReference type="InterPro" id="IPR013087">
    <property type="entry name" value="Znf_C2H2_type"/>
</dbReference>
<dbReference type="InterPro" id="IPR023582">
    <property type="entry name" value="Impact"/>
</dbReference>
<dbReference type="InterPro" id="IPR006575">
    <property type="entry name" value="RWD_dom"/>
</dbReference>
<keyword evidence="5" id="KW-0810">Translation regulation</keyword>
<dbReference type="InterPro" id="IPR036956">
    <property type="entry name" value="Impact_N_sf"/>
</dbReference>
<keyword evidence="3" id="KW-0963">Cytoplasm</keyword>
<feature type="compositionally biased region" description="Polar residues" evidence="7">
    <location>
        <begin position="239"/>
        <end position="249"/>
    </location>
</feature>
<evidence type="ECO:0000313" key="9">
    <source>
        <dbReference type="EMBL" id="CAE0822748.1"/>
    </source>
</evidence>
<dbReference type="Pfam" id="PF05773">
    <property type="entry name" value="RWD"/>
    <property type="match status" value="1"/>
</dbReference>
<dbReference type="SMART" id="SM00591">
    <property type="entry name" value="RWD"/>
    <property type="match status" value="1"/>
</dbReference>
<dbReference type="Pfam" id="PF01205">
    <property type="entry name" value="Impact_N"/>
    <property type="match status" value="1"/>
</dbReference>
<dbReference type="PANTHER" id="PTHR16301:SF25">
    <property type="entry name" value="PROTEIN IMPACT"/>
    <property type="match status" value="1"/>
</dbReference>
<evidence type="ECO:0000256" key="7">
    <source>
        <dbReference type="SAM" id="MobiDB-lite"/>
    </source>
</evidence>
<comment type="subcellular location">
    <subcellularLocation>
        <location evidence="1">Cytoplasm</location>
    </subcellularLocation>
</comment>
<sequence length="642" mass="70981">MAGQKCPLCNGASPTLYLVHHPSPGCSDFRSLCEDCEIWDNEWQFATNSRVVLELVDELRAARCRQCDAPSFPCSTDLQAHLKQKHKLQFCALCIEHRPLFMSERILYTAKELEMHNKLEGRCSKDPPQFRGHPECHFCQKRYYDVEALLQHLYADHLQCPLCSTGDQDPFLFYKDIRALADHCRGKHFLCEEEGCPVPVVQRVFDTQLDLRTHRSHYHQSAQSSRKGKSKAMSLGELGNQSARPTSVPATVDRSNDSSSIIIRFAHGGKRITESRDLAALPAAEPPPAPRPIAPPRPSAPPASPPAPKPKSSPAAAPSTRPTNATPKAKVKSSPQKPPLEAIPSSSQATVSSALVKLSDEQQDEADALKMIYDDQLVQSGSQFCVTIPMDPEADAASANGTFEFKFAFVQGYPQDRGPKMEIEAGWMNGSQSSLLEAELKKLVEESLGSPMLFTLIEWLKENAPKLVTYTPAAAAAQEQQQDMSPTSCAPDNRQFAHVQIHSGEPITDRKSKFQAFCAGVKSLDEVNYVIQTLRSDHRIASAAHPTIYAYRFVDSATGRLQEHRDDDGETGAADKLLYLVQVSDAKDVLIVVTRWYGGIHLGPDRFRHISTVAKELLQQQDYISQRGQDGGAGKAKGKSRK</sequence>
<dbReference type="SMART" id="SM00355">
    <property type="entry name" value="ZnF_C2H2"/>
    <property type="match status" value="4"/>
</dbReference>
<dbReference type="GO" id="GO:0140469">
    <property type="term" value="P:GCN2-mediated signaling"/>
    <property type="evidence" value="ECO:0007669"/>
    <property type="project" value="TreeGrafter"/>
</dbReference>
<dbReference type="SUPFAM" id="SSF54495">
    <property type="entry name" value="UBC-like"/>
    <property type="match status" value="1"/>
</dbReference>
<proteinExistence type="inferred from homology"/>
<keyword evidence="4" id="KW-0678">Repressor</keyword>
<dbReference type="AlphaFoldDB" id="A0A7S4LDR0"/>
<evidence type="ECO:0000259" key="8">
    <source>
        <dbReference type="PROSITE" id="PS50908"/>
    </source>
</evidence>
<evidence type="ECO:0000256" key="1">
    <source>
        <dbReference type="ARBA" id="ARBA00004496"/>
    </source>
</evidence>
<accession>A0A7S4LDR0</accession>
<reference evidence="9" key="1">
    <citation type="submission" date="2021-01" db="EMBL/GenBank/DDBJ databases">
        <authorList>
            <person name="Corre E."/>
            <person name="Pelletier E."/>
            <person name="Niang G."/>
            <person name="Scheremetjew M."/>
            <person name="Finn R."/>
            <person name="Kale V."/>
            <person name="Holt S."/>
            <person name="Cochrane G."/>
            <person name="Meng A."/>
            <person name="Brown T."/>
            <person name="Cohen L."/>
        </authorList>
    </citation>
    <scope>NUCLEOTIDE SEQUENCE</scope>
    <source>
        <strain evidence="9">CCMP1594</strain>
    </source>
</reference>
<protein>
    <recommendedName>
        <fullName evidence="8">RWD domain-containing protein</fullName>
    </recommendedName>
</protein>
<evidence type="ECO:0000256" key="5">
    <source>
        <dbReference type="ARBA" id="ARBA00022845"/>
    </source>
</evidence>
<keyword evidence="6" id="KW-0346">Stress response</keyword>
<evidence type="ECO:0000256" key="6">
    <source>
        <dbReference type="ARBA" id="ARBA00023016"/>
    </source>
</evidence>
<feature type="region of interest" description="Disordered" evidence="7">
    <location>
        <begin position="282"/>
        <end position="349"/>
    </location>
</feature>
<evidence type="ECO:0000256" key="3">
    <source>
        <dbReference type="ARBA" id="ARBA00022490"/>
    </source>
</evidence>
<dbReference type="GO" id="GO:0005737">
    <property type="term" value="C:cytoplasm"/>
    <property type="evidence" value="ECO:0007669"/>
    <property type="project" value="UniProtKB-SubCell"/>
</dbReference>
<dbReference type="EMBL" id="HBJA01098228">
    <property type="protein sequence ID" value="CAE0822748.1"/>
    <property type="molecule type" value="Transcribed_RNA"/>
</dbReference>
<evidence type="ECO:0000256" key="4">
    <source>
        <dbReference type="ARBA" id="ARBA00022491"/>
    </source>
</evidence>
<evidence type="ECO:0000256" key="2">
    <source>
        <dbReference type="ARBA" id="ARBA00007665"/>
    </source>
</evidence>
<dbReference type="InterPro" id="IPR020568">
    <property type="entry name" value="Ribosomal_Su5_D2-typ_SF"/>
</dbReference>
<dbReference type="CDD" id="cd23821">
    <property type="entry name" value="RWD_IMPACT"/>
    <property type="match status" value="1"/>
</dbReference>